<feature type="region of interest" description="Disordered" evidence="1">
    <location>
        <begin position="1"/>
        <end position="93"/>
    </location>
</feature>
<name>A0A0G0H3C0_9BACT</name>
<sequence length="93" mass="10912">MGKIRTRLIGDTEVEEKQKKQARSRAVRKKNQEKKSEKEAQIETVDVQKETKASKTTVREPKKRGKKYLYAMKKIDSKKLSRNRKKCKSCDRG</sequence>
<dbReference type="STRING" id="1618481.US54_C0061G0006"/>
<reference evidence="2 3" key="1">
    <citation type="journal article" date="2015" name="Nature">
        <title>rRNA introns, odd ribosomes, and small enigmatic genomes across a large radiation of phyla.</title>
        <authorList>
            <person name="Brown C.T."/>
            <person name="Hug L.A."/>
            <person name="Thomas B.C."/>
            <person name="Sharon I."/>
            <person name="Castelle C.J."/>
            <person name="Singh A."/>
            <person name="Wilkins M.J."/>
            <person name="Williams K.H."/>
            <person name="Banfield J.F."/>
        </authorList>
    </citation>
    <scope>NUCLEOTIDE SEQUENCE [LARGE SCALE GENOMIC DNA]</scope>
</reference>
<dbReference type="AlphaFoldDB" id="A0A0G0H3C0"/>
<accession>A0A0G0H3C0</accession>
<dbReference type="EMBL" id="LBTJ01000061">
    <property type="protein sequence ID" value="KKQ36632.1"/>
    <property type="molecule type" value="Genomic_DNA"/>
</dbReference>
<evidence type="ECO:0000313" key="3">
    <source>
        <dbReference type="Proteomes" id="UP000034471"/>
    </source>
</evidence>
<gene>
    <name evidence="2" type="ORF">US54_C0061G0006</name>
</gene>
<proteinExistence type="predicted"/>
<feature type="compositionally biased region" description="Basic residues" evidence="1">
    <location>
        <begin position="20"/>
        <end position="32"/>
    </location>
</feature>
<evidence type="ECO:0000256" key="1">
    <source>
        <dbReference type="SAM" id="MobiDB-lite"/>
    </source>
</evidence>
<protein>
    <submittedName>
        <fullName evidence="2">Uncharacterized protein</fullName>
    </submittedName>
</protein>
<dbReference type="Proteomes" id="UP000034471">
    <property type="component" value="Unassembled WGS sequence"/>
</dbReference>
<organism evidence="2 3">
    <name type="scientific">Candidatus Roizmanbacteria bacterium GW2011_GWA2_37_7</name>
    <dbReference type="NCBI Taxonomy" id="1618481"/>
    <lineage>
        <taxon>Bacteria</taxon>
        <taxon>Candidatus Roizmaniibacteriota</taxon>
    </lineage>
</organism>
<evidence type="ECO:0000313" key="2">
    <source>
        <dbReference type="EMBL" id="KKQ36632.1"/>
    </source>
</evidence>
<comment type="caution">
    <text evidence="2">The sequence shown here is derived from an EMBL/GenBank/DDBJ whole genome shotgun (WGS) entry which is preliminary data.</text>
</comment>
<feature type="compositionally biased region" description="Basic and acidic residues" evidence="1">
    <location>
        <begin position="33"/>
        <end position="60"/>
    </location>
</feature>